<sequence length="149" mass="15894">MKPSVARLIDGIVATLRDDVIPHVGDPYARGQVIGVIDLLNNYGARLDWDAVQAASSLTAKRRALAEARALADGATAAEVSDCTAVAGSALIAAAREADREISDQLAAWMATGKAEAGIARLRRHMHDELREEMKMTKRPMFAEIAKGG</sequence>
<proteinExistence type="predicted"/>
<comment type="caution">
    <text evidence="1">The sequence shown here is derived from an EMBL/GenBank/DDBJ whole genome shotgun (WGS) entry which is preliminary data.</text>
</comment>
<dbReference type="Proteomes" id="UP001595973">
    <property type="component" value="Unassembled WGS sequence"/>
</dbReference>
<evidence type="ECO:0000313" key="2">
    <source>
        <dbReference type="Proteomes" id="UP001595973"/>
    </source>
</evidence>
<evidence type="ECO:0000313" key="1">
    <source>
        <dbReference type="EMBL" id="MFC4671413.1"/>
    </source>
</evidence>
<keyword evidence="2" id="KW-1185">Reference proteome</keyword>
<dbReference type="RefSeq" id="WP_380721920.1">
    <property type="nucleotide sequence ID" value="NZ_JBHSGI010000033.1"/>
</dbReference>
<accession>A0ABV9KN56</accession>
<name>A0ABV9KN56_9RHOB</name>
<dbReference type="EMBL" id="JBHSGI010000033">
    <property type="protein sequence ID" value="MFC4671413.1"/>
    <property type="molecule type" value="Genomic_DNA"/>
</dbReference>
<organism evidence="1 2">
    <name type="scientific">Seohaeicola nanhaiensis</name>
    <dbReference type="NCBI Taxonomy" id="1387282"/>
    <lineage>
        <taxon>Bacteria</taxon>
        <taxon>Pseudomonadati</taxon>
        <taxon>Pseudomonadota</taxon>
        <taxon>Alphaproteobacteria</taxon>
        <taxon>Rhodobacterales</taxon>
        <taxon>Roseobacteraceae</taxon>
        <taxon>Seohaeicola</taxon>
    </lineage>
</organism>
<protein>
    <submittedName>
        <fullName evidence="1">Uncharacterized protein</fullName>
    </submittedName>
</protein>
<gene>
    <name evidence="1" type="ORF">ACFO5X_22865</name>
</gene>
<reference evidence="2" key="1">
    <citation type="journal article" date="2019" name="Int. J. Syst. Evol. Microbiol.">
        <title>The Global Catalogue of Microorganisms (GCM) 10K type strain sequencing project: providing services to taxonomists for standard genome sequencing and annotation.</title>
        <authorList>
            <consortium name="The Broad Institute Genomics Platform"/>
            <consortium name="The Broad Institute Genome Sequencing Center for Infectious Disease"/>
            <person name="Wu L."/>
            <person name="Ma J."/>
        </authorList>
    </citation>
    <scope>NUCLEOTIDE SEQUENCE [LARGE SCALE GENOMIC DNA]</scope>
    <source>
        <strain evidence="2">CGMCC 4.7283</strain>
    </source>
</reference>